<comment type="caution">
    <text evidence="3">The sequence shown here is derived from an EMBL/GenBank/DDBJ whole genome shotgun (WGS) entry which is preliminary data.</text>
</comment>
<sequence length="239" mass="25048">MVEHPPQADAGEPPHRDAAATPPDRRDNSARILRWAAAAALVGALLVYNSVDASPDSPPDKPAASASAKGGGASPAPKPSRGPALPRSAPVRLAVPTVGVDAPFTELTLNASGQLNAPPDDDNNLVGWFREGASPGERGNAIVAGHVDTRTGPAVFWALASIKPGEKVTVTRADGIVATFVVDEVETFDKDHFPDERVYGDTPNAQLRLITCGGSYDRQARDYTANVVVFAHLDSFAWA</sequence>
<evidence type="ECO:0000313" key="4">
    <source>
        <dbReference type="Proteomes" id="UP000807371"/>
    </source>
</evidence>
<protein>
    <submittedName>
        <fullName evidence="3">Class F sortase</fullName>
    </submittedName>
</protein>
<feature type="compositionally biased region" description="Basic and acidic residues" evidence="2">
    <location>
        <begin position="12"/>
        <end position="27"/>
    </location>
</feature>
<feature type="region of interest" description="Disordered" evidence="2">
    <location>
        <begin position="53"/>
        <end position="87"/>
    </location>
</feature>
<evidence type="ECO:0000256" key="2">
    <source>
        <dbReference type="SAM" id="MobiDB-lite"/>
    </source>
</evidence>
<keyword evidence="1" id="KW-0378">Hydrolase</keyword>
<dbReference type="SUPFAM" id="SSF63817">
    <property type="entry name" value="Sortase"/>
    <property type="match status" value="1"/>
</dbReference>
<keyword evidence="4" id="KW-1185">Reference proteome</keyword>
<dbReference type="RefSeq" id="WP_197990986.1">
    <property type="nucleotide sequence ID" value="NZ_JACYXC010000001.1"/>
</dbReference>
<dbReference type="CDD" id="cd05829">
    <property type="entry name" value="Sortase_F"/>
    <property type="match status" value="1"/>
</dbReference>
<feature type="region of interest" description="Disordered" evidence="2">
    <location>
        <begin position="1"/>
        <end position="27"/>
    </location>
</feature>
<dbReference type="NCBIfam" id="NF033748">
    <property type="entry name" value="class_F_sortase"/>
    <property type="match status" value="1"/>
</dbReference>
<dbReference type="Proteomes" id="UP000807371">
    <property type="component" value="Unassembled WGS sequence"/>
</dbReference>
<evidence type="ECO:0000313" key="3">
    <source>
        <dbReference type="EMBL" id="MBH5337740.1"/>
    </source>
</evidence>
<gene>
    <name evidence="3" type="ORF">IHE55_24375</name>
</gene>
<proteinExistence type="predicted"/>
<dbReference type="Pfam" id="PF04203">
    <property type="entry name" value="Sortase"/>
    <property type="match status" value="1"/>
</dbReference>
<organism evidence="3 4">
    <name type="scientific">Streptomyces pactum</name>
    <dbReference type="NCBI Taxonomy" id="68249"/>
    <lineage>
        <taxon>Bacteria</taxon>
        <taxon>Bacillati</taxon>
        <taxon>Actinomycetota</taxon>
        <taxon>Actinomycetes</taxon>
        <taxon>Kitasatosporales</taxon>
        <taxon>Streptomycetaceae</taxon>
        <taxon>Streptomyces</taxon>
    </lineage>
</organism>
<reference evidence="3 4" key="1">
    <citation type="submission" date="2020-09" db="EMBL/GenBank/DDBJ databases">
        <title>Biosynthesis of the nuclear factor of activated T cells inhibitor NFAT-133 and its congeners in Streptomyces pactum.</title>
        <authorList>
            <person name="Zhou W."/>
            <person name="Posri P."/>
            <person name="Abugrain M.E."/>
            <person name="Weisberg A.J."/>
            <person name="Chang J.H."/>
            <person name="Mahmud T."/>
        </authorList>
    </citation>
    <scope>NUCLEOTIDE SEQUENCE [LARGE SCALE GENOMIC DNA]</scope>
    <source>
        <strain evidence="3 4">ATCC 27456</strain>
    </source>
</reference>
<dbReference type="InterPro" id="IPR005754">
    <property type="entry name" value="Sortase"/>
</dbReference>
<name>A0ABS0NRB1_9ACTN</name>
<evidence type="ECO:0000256" key="1">
    <source>
        <dbReference type="ARBA" id="ARBA00022801"/>
    </source>
</evidence>
<dbReference type="InterPro" id="IPR042001">
    <property type="entry name" value="Sortase_F"/>
</dbReference>
<accession>A0ABS0NRB1</accession>
<dbReference type="InterPro" id="IPR023365">
    <property type="entry name" value="Sortase_dom-sf"/>
</dbReference>
<dbReference type="Gene3D" id="2.40.260.10">
    <property type="entry name" value="Sortase"/>
    <property type="match status" value="1"/>
</dbReference>
<dbReference type="EMBL" id="JACYXC010000001">
    <property type="protein sequence ID" value="MBH5337740.1"/>
    <property type="molecule type" value="Genomic_DNA"/>
</dbReference>